<evidence type="ECO:0000259" key="1">
    <source>
        <dbReference type="Pfam" id="PF08818"/>
    </source>
</evidence>
<name>A0A5B7SSA4_9FLAO</name>
<dbReference type="OrthoDB" id="5951444at2"/>
<dbReference type="AlphaFoldDB" id="A0A5B7SSA4"/>
<feature type="domain" description="YdhG-like" evidence="1">
    <location>
        <begin position="32"/>
        <end position="128"/>
    </location>
</feature>
<dbReference type="KEGG" id="asag:FGM00_06310"/>
<evidence type="ECO:0000313" key="3">
    <source>
        <dbReference type="Proteomes" id="UP000310017"/>
    </source>
</evidence>
<dbReference type="RefSeq" id="WP_138852081.1">
    <property type="nucleotide sequence ID" value="NZ_CP040710.1"/>
</dbReference>
<gene>
    <name evidence="2" type="ORF">FGM00_06310</name>
</gene>
<proteinExistence type="predicted"/>
<sequence>MAENKTKPTTVAVSDFLETVKDEAQRADSFVLVQLMKEVTGHDPVMWGPTIIGFGTYHYKYESGREGDSILTGFSPRSKSLSIYIMAGFERYPEIMANLGKYKTAKSCLYVKRLADIDMASLKQLITASYEHMNTKYNS</sequence>
<dbReference type="SUPFAM" id="SSF159888">
    <property type="entry name" value="YdhG-like"/>
    <property type="match status" value="1"/>
</dbReference>
<reference evidence="2 3" key="1">
    <citation type="submission" date="2019-05" db="EMBL/GenBank/DDBJ databases">
        <title>Genome sequencing of F202Z8.</title>
        <authorList>
            <person name="Kwon Y.M."/>
        </authorList>
    </citation>
    <scope>NUCLEOTIDE SEQUENCE [LARGE SCALE GENOMIC DNA]</scope>
    <source>
        <strain evidence="2 3">F202Z8</strain>
    </source>
</reference>
<evidence type="ECO:0000313" key="2">
    <source>
        <dbReference type="EMBL" id="QCW99729.1"/>
    </source>
</evidence>
<accession>A0A5B7SSA4</accession>
<dbReference type="Proteomes" id="UP000310017">
    <property type="component" value="Chromosome"/>
</dbReference>
<organism evidence="2 3">
    <name type="scientific">Aggregatimonas sangjinii</name>
    <dbReference type="NCBI Taxonomy" id="2583587"/>
    <lineage>
        <taxon>Bacteria</taxon>
        <taxon>Pseudomonadati</taxon>
        <taxon>Bacteroidota</taxon>
        <taxon>Flavobacteriia</taxon>
        <taxon>Flavobacteriales</taxon>
        <taxon>Flavobacteriaceae</taxon>
        <taxon>Aggregatimonas</taxon>
    </lineage>
</organism>
<dbReference type="InterPro" id="IPR014922">
    <property type="entry name" value="YdhG-like"/>
</dbReference>
<dbReference type="Pfam" id="PF08818">
    <property type="entry name" value="DUF1801"/>
    <property type="match status" value="1"/>
</dbReference>
<keyword evidence="3" id="KW-1185">Reference proteome</keyword>
<dbReference type="EMBL" id="CP040710">
    <property type="protein sequence ID" value="QCW99729.1"/>
    <property type="molecule type" value="Genomic_DNA"/>
</dbReference>
<protein>
    <submittedName>
        <fullName evidence="2">DUF1801 domain-containing protein</fullName>
    </submittedName>
</protein>